<keyword evidence="2" id="KW-0969">Cilium</keyword>
<comment type="caution">
    <text evidence="2">The sequence shown here is derived from an EMBL/GenBank/DDBJ whole genome shotgun (WGS) entry which is preliminary data.</text>
</comment>
<protein>
    <submittedName>
        <fullName evidence="2">Flagellar basal body rod protein FlgG</fullName>
    </submittedName>
</protein>
<evidence type="ECO:0000313" key="2">
    <source>
        <dbReference type="EMBL" id="TKJ04321.1"/>
    </source>
</evidence>
<dbReference type="Proteomes" id="UP000308444">
    <property type="component" value="Unassembled WGS sequence"/>
</dbReference>
<keyword evidence="2" id="KW-0966">Cell projection</keyword>
<evidence type="ECO:0000259" key="1">
    <source>
        <dbReference type="Pfam" id="PF00460"/>
    </source>
</evidence>
<dbReference type="Pfam" id="PF00460">
    <property type="entry name" value="Flg_bb_rod"/>
    <property type="match status" value="1"/>
</dbReference>
<gene>
    <name evidence="2" type="primary">flgG</name>
    <name evidence="2" type="ORF">FC695_11725</name>
</gene>
<keyword evidence="2" id="KW-0282">Flagellum</keyword>
<feature type="domain" description="Flagellar basal body rod protein N-terminal" evidence="1">
    <location>
        <begin position="4"/>
        <end position="34"/>
    </location>
</feature>
<evidence type="ECO:0000313" key="3">
    <source>
        <dbReference type="Proteomes" id="UP000308444"/>
    </source>
</evidence>
<dbReference type="InterPro" id="IPR001444">
    <property type="entry name" value="Flag_bb_rod_N"/>
</dbReference>
<sequence>MNGLYIGSMGMMNYMQRINVHSNNVANAQTTGFKAENMTSKVFDVQDTYRRGDGAVTNIGSVDYAVVPAATHVNLVQGNIQM</sequence>
<reference evidence="2 3" key="1">
    <citation type="journal article" date="2019" name="Environ. Microbiol.">
        <title>An active ?-lactamase is a part of an orchestrated cell wall stress resistance network of Bacillus subtilis and related rhizosphere species.</title>
        <authorList>
            <person name="Bucher T."/>
            <person name="Keren-Paz A."/>
            <person name="Hausser J."/>
            <person name="Olender T."/>
            <person name="Cytryn E."/>
            <person name="Kolodkin-Gal I."/>
        </authorList>
    </citation>
    <scope>NUCLEOTIDE SEQUENCE [LARGE SCALE GENOMIC DNA]</scope>
    <source>
        <strain evidence="2 3">I32</strain>
    </source>
</reference>
<dbReference type="AlphaFoldDB" id="A0A9X9AB64"/>
<dbReference type="EMBL" id="SZOH01000686">
    <property type="protein sequence ID" value="TKJ04321.1"/>
    <property type="molecule type" value="Genomic_DNA"/>
</dbReference>
<feature type="non-terminal residue" evidence="2">
    <location>
        <position position="82"/>
    </location>
</feature>
<proteinExistence type="predicted"/>
<accession>A0A9X9AB64</accession>
<organism evidence="2 3">
    <name type="scientific">Bacillus cereus</name>
    <dbReference type="NCBI Taxonomy" id="1396"/>
    <lineage>
        <taxon>Bacteria</taxon>
        <taxon>Bacillati</taxon>
        <taxon>Bacillota</taxon>
        <taxon>Bacilli</taxon>
        <taxon>Bacillales</taxon>
        <taxon>Bacillaceae</taxon>
        <taxon>Bacillus</taxon>
        <taxon>Bacillus cereus group</taxon>
    </lineage>
</organism>
<name>A0A9X9AB64_BACCE</name>